<evidence type="ECO:0000313" key="1">
    <source>
        <dbReference type="EMBL" id="HHM68397.1"/>
    </source>
</evidence>
<dbReference type="OrthoDB" id="26327at2"/>
<dbReference type="EMBL" id="DRXE01000246">
    <property type="protein sequence ID" value="HHM68397.1"/>
    <property type="molecule type" value="Genomic_DNA"/>
</dbReference>
<gene>
    <name evidence="1" type="ORF">ENM28_06815</name>
</gene>
<accession>A0A7C5RF55</accession>
<organism evidence="1">
    <name type="scientific">Thermus caliditerrae</name>
    <dbReference type="NCBI Taxonomy" id="1330700"/>
    <lineage>
        <taxon>Bacteria</taxon>
        <taxon>Thermotogati</taxon>
        <taxon>Deinococcota</taxon>
        <taxon>Deinococci</taxon>
        <taxon>Thermales</taxon>
        <taxon>Thermaceae</taxon>
        <taxon>Thermus</taxon>
    </lineage>
</organism>
<name>A0A7C5RF55_9DEIN</name>
<comment type="caution">
    <text evidence="1">The sequence shown here is derived from an EMBL/GenBank/DDBJ whole genome shotgun (WGS) entry which is preliminary data.</text>
</comment>
<reference evidence="1" key="1">
    <citation type="journal article" date="2020" name="mSystems">
        <title>Genome- and Community-Level Interaction Insights into Carbon Utilization and Element Cycling Functions of Hydrothermarchaeota in Hydrothermal Sediment.</title>
        <authorList>
            <person name="Zhou Z."/>
            <person name="Liu Y."/>
            <person name="Xu W."/>
            <person name="Pan J."/>
            <person name="Luo Z.H."/>
            <person name="Li M."/>
        </authorList>
    </citation>
    <scope>NUCLEOTIDE SEQUENCE [LARGE SCALE GENOMIC DNA]</scope>
    <source>
        <strain evidence="1">SpSt-1071</strain>
    </source>
</reference>
<sequence length="86" mass="9542">MREDPVQLLLEDEALTEGLTDEEAEVLLSWLVDLAKEAGPAQLAHLRRLGHEITRLSRDYGLPVEELIGLVELAWGEAEELPGLQA</sequence>
<proteinExistence type="predicted"/>
<dbReference type="RefSeq" id="WP_038048743.1">
    <property type="nucleotide sequence ID" value="NZ_JAKEDT010000009.1"/>
</dbReference>
<protein>
    <submittedName>
        <fullName evidence="1">Uncharacterized protein</fullName>
    </submittedName>
</protein>
<dbReference type="AlphaFoldDB" id="A0A7C5RF55"/>